<accession>A0A4S8HV57</accession>
<evidence type="ECO:0000259" key="1">
    <source>
        <dbReference type="PROSITE" id="PS51352"/>
    </source>
</evidence>
<evidence type="ECO:0000313" key="3">
    <source>
        <dbReference type="Proteomes" id="UP000306918"/>
    </source>
</evidence>
<protein>
    <submittedName>
        <fullName evidence="2">Redoxin domain-containing protein</fullName>
    </submittedName>
</protein>
<dbReference type="GO" id="GO:0016491">
    <property type="term" value="F:oxidoreductase activity"/>
    <property type="evidence" value="ECO:0007669"/>
    <property type="project" value="InterPro"/>
</dbReference>
<dbReference type="Pfam" id="PF00578">
    <property type="entry name" value="AhpC-TSA"/>
    <property type="match status" value="1"/>
</dbReference>
<dbReference type="InterPro" id="IPR013766">
    <property type="entry name" value="Thioredoxin_domain"/>
</dbReference>
<dbReference type="Proteomes" id="UP000306918">
    <property type="component" value="Unassembled WGS sequence"/>
</dbReference>
<dbReference type="OrthoDB" id="662072at2"/>
<dbReference type="PROSITE" id="PS51352">
    <property type="entry name" value="THIOREDOXIN_2"/>
    <property type="match status" value="1"/>
</dbReference>
<dbReference type="InterPro" id="IPR000866">
    <property type="entry name" value="AhpC/TSA"/>
</dbReference>
<sequence length="163" mass="18557">MKKISAFFILACLAGCFGKEPQKTGKEGTPLPEFKLLLMDSVTWVNTRDIPTGNPIALFFFSPYCPYCRDQTLEIIEEIDELKNIQFYFVTSFPPSTLKDFKKAYQLAKYSNITIAIDPQQALGNYFEITGIPYIAIYSKDKKLNHAFKGKITFGQLKKVAEE</sequence>
<dbReference type="SUPFAM" id="SSF52833">
    <property type="entry name" value="Thioredoxin-like"/>
    <property type="match status" value="1"/>
</dbReference>
<dbReference type="GO" id="GO:0016209">
    <property type="term" value="F:antioxidant activity"/>
    <property type="evidence" value="ECO:0007669"/>
    <property type="project" value="InterPro"/>
</dbReference>
<name>A0A4S8HV57_9BACT</name>
<proteinExistence type="predicted"/>
<dbReference type="EMBL" id="STFF01000003">
    <property type="protein sequence ID" value="THU39497.1"/>
    <property type="molecule type" value="Genomic_DNA"/>
</dbReference>
<organism evidence="2 3">
    <name type="scientific">Niastella caeni</name>
    <dbReference type="NCBI Taxonomy" id="2569763"/>
    <lineage>
        <taxon>Bacteria</taxon>
        <taxon>Pseudomonadati</taxon>
        <taxon>Bacteroidota</taxon>
        <taxon>Chitinophagia</taxon>
        <taxon>Chitinophagales</taxon>
        <taxon>Chitinophagaceae</taxon>
        <taxon>Niastella</taxon>
    </lineage>
</organism>
<dbReference type="AlphaFoldDB" id="A0A4S8HV57"/>
<dbReference type="Gene3D" id="3.40.30.10">
    <property type="entry name" value="Glutaredoxin"/>
    <property type="match status" value="1"/>
</dbReference>
<keyword evidence="3" id="KW-1185">Reference proteome</keyword>
<dbReference type="RefSeq" id="WP_136577629.1">
    <property type="nucleotide sequence ID" value="NZ_STFF01000003.1"/>
</dbReference>
<evidence type="ECO:0000313" key="2">
    <source>
        <dbReference type="EMBL" id="THU39497.1"/>
    </source>
</evidence>
<reference evidence="2 3" key="1">
    <citation type="submission" date="2019-04" db="EMBL/GenBank/DDBJ databases">
        <title>Niastella caeni sp. nov., isolated from activated sludge.</title>
        <authorList>
            <person name="Sheng M."/>
        </authorList>
    </citation>
    <scope>NUCLEOTIDE SEQUENCE [LARGE SCALE GENOMIC DNA]</scope>
    <source>
        <strain evidence="2 3">HX-2-15</strain>
    </source>
</reference>
<feature type="domain" description="Thioredoxin" evidence="1">
    <location>
        <begin position="25"/>
        <end position="163"/>
    </location>
</feature>
<gene>
    <name evidence="2" type="ORF">FAM09_13415</name>
</gene>
<dbReference type="InterPro" id="IPR036249">
    <property type="entry name" value="Thioredoxin-like_sf"/>
</dbReference>
<comment type="caution">
    <text evidence="2">The sequence shown here is derived from an EMBL/GenBank/DDBJ whole genome shotgun (WGS) entry which is preliminary data.</text>
</comment>